<sequence>MGKALLLPLLRRQEALKLVSCLCPWVSLGSLPLVVGLPKLLVLLKQVASKLIPCLCSWTPVASLPKQDAPKLVSCHCPWVPVWDLPLVMSLPGQAWVYFVC</sequence>
<evidence type="ECO:0000313" key="1">
    <source>
        <dbReference type="EMBL" id="KAK7514687.1"/>
    </source>
</evidence>
<evidence type="ECO:0000313" key="2">
    <source>
        <dbReference type="Proteomes" id="UP001363622"/>
    </source>
</evidence>
<proteinExistence type="predicted"/>
<dbReference type="EMBL" id="JBBPHU010000008">
    <property type="protein sequence ID" value="KAK7514687.1"/>
    <property type="molecule type" value="Genomic_DNA"/>
</dbReference>
<accession>A0ABR1KGX9</accession>
<protein>
    <submittedName>
        <fullName evidence="1">Uncharacterized protein</fullName>
    </submittedName>
</protein>
<keyword evidence="2" id="KW-1185">Reference proteome</keyword>
<organism evidence="1 2">
    <name type="scientific">Phyllosticta citriasiana</name>
    <dbReference type="NCBI Taxonomy" id="595635"/>
    <lineage>
        <taxon>Eukaryota</taxon>
        <taxon>Fungi</taxon>
        <taxon>Dikarya</taxon>
        <taxon>Ascomycota</taxon>
        <taxon>Pezizomycotina</taxon>
        <taxon>Dothideomycetes</taxon>
        <taxon>Dothideomycetes incertae sedis</taxon>
        <taxon>Botryosphaeriales</taxon>
        <taxon>Phyllostictaceae</taxon>
        <taxon>Phyllosticta</taxon>
    </lineage>
</organism>
<comment type="caution">
    <text evidence="1">The sequence shown here is derived from an EMBL/GenBank/DDBJ whole genome shotgun (WGS) entry which is preliminary data.</text>
</comment>
<reference evidence="1 2" key="1">
    <citation type="submission" date="2024-04" db="EMBL/GenBank/DDBJ databases">
        <title>Phyllosticta paracitricarpa is synonymous to the EU quarantine fungus P. citricarpa based on phylogenomic analyses.</title>
        <authorList>
            <consortium name="Lawrence Berkeley National Laboratory"/>
            <person name="Van Ingen-Buijs V.A."/>
            <person name="Van Westerhoven A.C."/>
            <person name="Haridas S."/>
            <person name="Skiadas P."/>
            <person name="Martin F."/>
            <person name="Groenewald J.Z."/>
            <person name="Crous P.W."/>
            <person name="Seidl M.F."/>
        </authorList>
    </citation>
    <scope>NUCLEOTIDE SEQUENCE [LARGE SCALE GENOMIC DNA]</scope>
    <source>
        <strain evidence="1 2">CBS 123371</strain>
    </source>
</reference>
<gene>
    <name evidence="1" type="ORF">IWZ03DRAFT_381383</name>
</gene>
<name>A0ABR1KGX9_9PEZI</name>
<dbReference type="Proteomes" id="UP001363622">
    <property type="component" value="Unassembled WGS sequence"/>
</dbReference>